<keyword evidence="1" id="KW-0732">Signal</keyword>
<organism evidence="3 4">
    <name type="scientific">Ampelomyces quisqualis</name>
    <name type="common">Powdery mildew agent</name>
    <dbReference type="NCBI Taxonomy" id="50730"/>
    <lineage>
        <taxon>Eukaryota</taxon>
        <taxon>Fungi</taxon>
        <taxon>Dikarya</taxon>
        <taxon>Ascomycota</taxon>
        <taxon>Pezizomycotina</taxon>
        <taxon>Dothideomycetes</taxon>
        <taxon>Pleosporomycetidae</taxon>
        <taxon>Pleosporales</taxon>
        <taxon>Pleosporineae</taxon>
        <taxon>Phaeosphaeriaceae</taxon>
        <taxon>Ampelomyces</taxon>
    </lineage>
</organism>
<dbReference type="OrthoDB" id="3036244at2759"/>
<evidence type="ECO:0000259" key="2">
    <source>
        <dbReference type="Pfam" id="PF12192"/>
    </source>
</evidence>
<sequence length="101" mass="10013">MQFTISTMVAVFSSAAMAAPSAAVGSTSMVAQVEAFLAAKEATGCNKLRICSIAALAPTVVSCADALVELGLNPITDAACVATLATLANSAINTPESCAKC</sequence>
<dbReference type="Proteomes" id="UP000800096">
    <property type="component" value="Unassembled WGS sequence"/>
</dbReference>
<dbReference type="InterPro" id="IPR022013">
    <property type="entry name" value="CBP"/>
</dbReference>
<proteinExistence type="predicted"/>
<gene>
    <name evidence="3" type="ORF">BDU57DRAFT_560034</name>
</gene>
<evidence type="ECO:0000313" key="3">
    <source>
        <dbReference type="EMBL" id="KAF1912140.1"/>
    </source>
</evidence>
<feature type="signal peptide" evidence="1">
    <location>
        <begin position="1"/>
        <end position="18"/>
    </location>
</feature>
<accession>A0A6A5QBB9</accession>
<name>A0A6A5QBB9_AMPQU</name>
<dbReference type="Gene3D" id="1.10.1740.120">
    <property type="match status" value="1"/>
</dbReference>
<feature type="domain" description="Fungal calcium binding protein" evidence="2">
    <location>
        <begin position="23"/>
        <end position="100"/>
    </location>
</feature>
<evidence type="ECO:0000256" key="1">
    <source>
        <dbReference type="SAM" id="SignalP"/>
    </source>
</evidence>
<keyword evidence="4" id="KW-1185">Reference proteome</keyword>
<feature type="chain" id="PRO_5025620954" description="Fungal calcium binding protein domain-containing protein" evidence="1">
    <location>
        <begin position="19"/>
        <end position="101"/>
    </location>
</feature>
<protein>
    <recommendedName>
        <fullName evidence="2">Fungal calcium binding protein domain-containing protein</fullName>
    </recommendedName>
</protein>
<dbReference type="EMBL" id="ML979141">
    <property type="protein sequence ID" value="KAF1912140.1"/>
    <property type="molecule type" value="Genomic_DNA"/>
</dbReference>
<dbReference type="AlphaFoldDB" id="A0A6A5QBB9"/>
<evidence type="ECO:0000313" key="4">
    <source>
        <dbReference type="Proteomes" id="UP000800096"/>
    </source>
</evidence>
<dbReference type="Pfam" id="PF12192">
    <property type="entry name" value="CBP"/>
    <property type="match status" value="1"/>
</dbReference>
<reference evidence="3" key="1">
    <citation type="journal article" date="2020" name="Stud. Mycol.">
        <title>101 Dothideomycetes genomes: a test case for predicting lifestyles and emergence of pathogens.</title>
        <authorList>
            <person name="Haridas S."/>
            <person name="Albert R."/>
            <person name="Binder M."/>
            <person name="Bloem J."/>
            <person name="Labutti K."/>
            <person name="Salamov A."/>
            <person name="Andreopoulos B."/>
            <person name="Baker S."/>
            <person name="Barry K."/>
            <person name="Bills G."/>
            <person name="Bluhm B."/>
            <person name="Cannon C."/>
            <person name="Castanera R."/>
            <person name="Culley D."/>
            <person name="Daum C."/>
            <person name="Ezra D."/>
            <person name="Gonzalez J."/>
            <person name="Henrissat B."/>
            <person name="Kuo A."/>
            <person name="Liang C."/>
            <person name="Lipzen A."/>
            <person name="Lutzoni F."/>
            <person name="Magnuson J."/>
            <person name="Mondo S."/>
            <person name="Nolan M."/>
            <person name="Ohm R."/>
            <person name="Pangilinan J."/>
            <person name="Park H.-J."/>
            <person name="Ramirez L."/>
            <person name="Alfaro M."/>
            <person name="Sun H."/>
            <person name="Tritt A."/>
            <person name="Yoshinaga Y."/>
            <person name="Zwiers L.-H."/>
            <person name="Turgeon B."/>
            <person name="Goodwin S."/>
            <person name="Spatafora J."/>
            <person name="Crous P."/>
            <person name="Grigoriev I."/>
        </authorList>
    </citation>
    <scope>NUCLEOTIDE SEQUENCE</scope>
    <source>
        <strain evidence="3">HMLAC05119</strain>
    </source>
</reference>